<organism evidence="2 3">
    <name type="scientific">Bacteriovorax antarcticus</name>
    <dbReference type="NCBI Taxonomy" id="3088717"/>
    <lineage>
        <taxon>Bacteria</taxon>
        <taxon>Pseudomonadati</taxon>
        <taxon>Bdellovibrionota</taxon>
        <taxon>Bacteriovoracia</taxon>
        <taxon>Bacteriovoracales</taxon>
        <taxon>Bacteriovoracaceae</taxon>
        <taxon>Bacteriovorax</taxon>
    </lineage>
</organism>
<name>A0ABU5VRC4_9BACT</name>
<feature type="signal peptide" evidence="1">
    <location>
        <begin position="1"/>
        <end position="21"/>
    </location>
</feature>
<comment type="caution">
    <text evidence="2">The sequence shown here is derived from an EMBL/GenBank/DDBJ whole genome shotgun (WGS) entry which is preliminary data.</text>
</comment>
<protein>
    <submittedName>
        <fullName evidence="2">Uncharacterized protein</fullName>
    </submittedName>
</protein>
<keyword evidence="3" id="KW-1185">Reference proteome</keyword>
<dbReference type="RefSeq" id="WP_323575205.1">
    <property type="nucleotide sequence ID" value="NZ_JAYGJQ010000001.1"/>
</dbReference>
<evidence type="ECO:0000256" key="1">
    <source>
        <dbReference type="SAM" id="SignalP"/>
    </source>
</evidence>
<evidence type="ECO:0000313" key="2">
    <source>
        <dbReference type="EMBL" id="MEA9355593.1"/>
    </source>
</evidence>
<gene>
    <name evidence="2" type="ORF">SHI21_05255</name>
</gene>
<reference evidence="2 3" key="1">
    <citation type="submission" date="2023-11" db="EMBL/GenBank/DDBJ databases">
        <title>A Novel Polar Bacteriovorax (B. antarcticus) Isolated from the Biocrust in Antarctica.</title>
        <authorList>
            <person name="Mun W."/>
            <person name="Choi S.Y."/>
            <person name="Mitchell R.J."/>
        </authorList>
    </citation>
    <scope>NUCLEOTIDE SEQUENCE [LARGE SCALE GENOMIC DNA]</scope>
    <source>
        <strain evidence="2 3">PP10</strain>
    </source>
</reference>
<feature type="chain" id="PRO_5046551643" evidence="1">
    <location>
        <begin position="22"/>
        <end position="333"/>
    </location>
</feature>
<dbReference type="Proteomes" id="UP001302274">
    <property type="component" value="Unassembled WGS sequence"/>
</dbReference>
<evidence type="ECO:0000313" key="3">
    <source>
        <dbReference type="Proteomes" id="UP001302274"/>
    </source>
</evidence>
<accession>A0ABU5VRC4</accession>
<sequence>MTKTILGTIATLALLSASAMSAERNSSLDRMMYTINPAVTVSGPVYRDQSDAATKNAYGTELVRLILKEANKQASQYREAGDMKAYYAVLTMALTVPMQEGLYIQYRGVDGDVCNSAANSGELVKKGSETNYNIFNQYFKTETPFFPNCEDLKTNKLTQIIRGGDGSDLSIMQVSIRWHFDDFLAQKKYESVEQTLQYGISHLMKGFNPVYRNVTDYECLMNGKKGGLFGKKKKAQKELSYTDLIRGVWAGQYNSGSITKTCRFADSSSPYKGHDKGFERNLNKILAFNGVLSVDMVGDFKLDSDVAAAFKEVVGNVQNGTNNNTALNAVLSK</sequence>
<proteinExistence type="predicted"/>
<keyword evidence="1" id="KW-0732">Signal</keyword>
<dbReference type="EMBL" id="JAYGJQ010000001">
    <property type="protein sequence ID" value="MEA9355593.1"/>
    <property type="molecule type" value="Genomic_DNA"/>
</dbReference>